<dbReference type="STRING" id="471853.Bcav_0278"/>
<dbReference type="GO" id="GO:0005886">
    <property type="term" value="C:plasma membrane"/>
    <property type="evidence" value="ECO:0007669"/>
    <property type="project" value="UniProtKB-SubCell"/>
</dbReference>
<dbReference type="RefSeq" id="WP_012725323.1">
    <property type="nucleotide sequence ID" value="NC_012669.1"/>
</dbReference>
<feature type="transmembrane region" description="Helical" evidence="7">
    <location>
        <begin position="157"/>
        <end position="178"/>
    </location>
</feature>
<dbReference type="HOGENOM" id="CLU_016047_1_1_11"/>
<comment type="subcellular location">
    <subcellularLocation>
        <location evidence="1 7">Cell membrane</location>
        <topology evidence="1 7">Multi-pass membrane protein</topology>
    </subcellularLocation>
</comment>
<feature type="transmembrane region" description="Helical" evidence="7">
    <location>
        <begin position="124"/>
        <end position="145"/>
    </location>
</feature>
<proteinExistence type="inferred from homology"/>
<keyword evidence="5 7" id="KW-1133">Transmembrane helix</keyword>
<dbReference type="InterPro" id="IPR000515">
    <property type="entry name" value="MetI-like"/>
</dbReference>
<feature type="transmembrane region" description="Helical" evidence="7">
    <location>
        <begin position="257"/>
        <end position="278"/>
    </location>
</feature>
<evidence type="ECO:0000256" key="5">
    <source>
        <dbReference type="ARBA" id="ARBA00022989"/>
    </source>
</evidence>
<feature type="transmembrane region" description="Helical" evidence="7">
    <location>
        <begin position="199"/>
        <end position="221"/>
    </location>
</feature>
<protein>
    <submittedName>
        <fullName evidence="9">Binding-protein-dependent transport systems inner membrane component</fullName>
    </submittedName>
</protein>
<evidence type="ECO:0000256" key="4">
    <source>
        <dbReference type="ARBA" id="ARBA00022692"/>
    </source>
</evidence>
<reference evidence="9 10" key="1">
    <citation type="journal article" date="2009" name="Stand. Genomic Sci.">
        <title>Complete genome sequence of Beutenbergia cavernae type strain (HKI 0122).</title>
        <authorList>
            <person name="Land M."/>
            <person name="Pukall R."/>
            <person name="Abt B."/>
            <person name="Goker M."/>
            <person name="Rohde M."/>
            <person name="Glavina Del Rio T."/>
            <person name="Tice H."/>
            <person name="Copeland A."/>
            <person name="Cheng J.F."/>
            <person name="Lucas S."/>
            <person name="Chen F."/>
            <person name="Nolan M."/>
            <person name="Bruce D."/>
            <person name="Goodwin L."/>
            <person name="Pitluck S."/>
            <person name="Ivanova N."/>
            <person name="Mavromatis K."/>
            <person name="Ovchinnikova G."/>
            <person name="Pati A."/>
            <person name="Chen A."/>
            <person name="Palaniappan K."/>
            <person name="Hauser L."/>
            <person name="Chang Y.J."/>
            <person name="Jefferies C.C."/>
            <person name="Saunders E."/>
            <person name="Brettin T."/>
            <person name="Detter J.C."/>
            <person name="Han C."/>
            <person name="Chain P."/>
            <person name="Bristow J."/>
            <person name="Eisen J.A."/>
            <person name="Markowitz V."/>
            <person name="Hugenholtz P."/>
            <person name="Kyrpides N.C."/>
            <person name="Klenk H.P."/>
            <person name="Lapidus A."/>
        </authorList>
    </citation>
    <scope>NUCLEOTIDE SEQUENCE [LARGE SCALE GENOMIC DNA]</scope>
    <source>
        <strain evidence="10">ATCC BAA-8 / DSM 12333 / NBRC 16432</strain>
    </source>
</reference>
<dbReference type="SUPFAM" id="SSF161098">
    <property type="entry name" value="MetI-like"/>
    <property type="match status" value="1"/>
</dbReference>
<accession>C5BW85</accession>
<gene>
    <name evidence="9" type="ordered locus">Bcav_0278</name>
</gene>
<dbReference type="GO" id="GO:0055085">
    <property type="term" value="P:transmembrane transport"/>
    <property type="evidence" value="ECO:0007669"/>
    <property type="project" value="InterPro"/>
</dbReference>
<feature type="domain" description="ABC transmembrane type-1" evidence="8">
    <location>
        <begin position="89"/>
        <end position="278"/>
    </location>
</feature>
<dbReference type="PANTHER" id="PTHR43744:SF8">
    <property type="entry name" value="SN-GLYCEROL-3-PHOSPHATE TRANSPORT SYSTEM PERMEASE PROTEIN UGPE"/>
    <property type="match status" value="1"/>
</dbReference>
<dbReference type="PANTHER" id="PTHR43744">
    <property type="entry name" value="ABC TRANSPORTER PERMEASE PROTEIN MG189-RELATED-RELATED"/>
    <property type="match status" value="1"/>
</dbReference>
<dbReference type="EMBL" id="CP001618">
    <property type="protein sequence ID" value="ACQ78543.1"/>
    <property type="molecule type" value="Genomic_DNA"/>
</dbReference>
<dbReference type="Gene3D" id="1.10.3720.10">
    <property type="entry name" value="MetI-like"/>
    <property type="match status" value="1"/>
</dbReference>
<name>C5BW85_BEUC1</name>
<keyword evidence="2 7" id="KW-0813">Transport</keyword>
<evidence type="ECO:0000256" key="1">
    <source>
        <dbReference type="ARBA" id="ARBA00004651"/>
    </source>
</evidence>
<dbReference type="AlphaFoldDB" id="C5BW85"/>
<keyword evidence="10" id="KW-1185">Reference proteome</keyword>
<dbReference type="PROSITE" id="PS50928">
    <property type="entry name" value="ABC_TM1"/>
    <property type="match status" value="1"/>
</dbReference>
<dbReference type="OrthoDB" id="2063054at2"/>
<evidence type="ECO:0000256" key="7">
    <source>
        <dbReference type="RuleBase" id="RU363032"/>
    </source>
</evidence>
<dbReference type="eggNOG" id="COG0395">
    <property type="taxonomic scope" value="Bacteria"/>
</dbReference>
<evidence type="ECO:0000256" key="3">
    <source>
        <dbReference type="ARBA" id="ARBA00022475"/>
    </source>
</evidence>
<evidence type="ECO:0000256" key="2">
    <source>
        <dbReference type="ARBA" id="ARBA00022448"/>
    </source>
</evidence>
<dbReference type="Proteomes" id="UP000007962">
    <property type="component" value="Chromosome"/>
</dbReference>
<dbReference type="CDD" id="cd06261">
    <property type="entry name" value="TM_PBP2"/>
    <property type="match status" value="1"/>
</dbReference>
<evidence type="ECO:0000313" key="10">
    <source>
        <dbReference type="Proteomes" id="UP000007962"/>
    </source>
</evidence>
<dbReference type="KEGG" id="bcv:Bcav_0278"/>
<keyword evidence="6 7" id="KW-0472">Membrane</keyword>
<feature type="transmembrane region" description="Helical" evidence="7">
    <location>
        <begin position="89"/>
        <end position="117"/>
    </location>
</feature>
<comment type="similarity">
    <text evidence="7">Belongs to the binding-protein-dependent transport system permease family.</text>
</comment>
<feature type="transmembrane region" description="Helical" evidence="7">
    <location>
        <begin position="24"/>
        <end position="46"/>
    </location>
</feature>
<evidence type="ECO:0000259" key="8">
    <source>
        <dbReference type="PROSITE" id="PS50928"/>
    </source>
</evidence>
<sequence>MTAVTTQPRAARPTRRGRSERRSISLTVIAVAVAALFILPALWLLVGSVRPSQEIFSSLSPLSWRILVPSSVSLDNYVSLFTGPFGRALAVSFIVCFLTVAIGLVVCALAAYALAVLNFPGRGAVFAFVVISFMVPFEAIAIPLSQLFTSWGLTNTIMGLVLPGIGNGLAIFNLRQYFLAVPTSYREAATIDGASEPRVLWSVYAPLGGSALVNSALLIFLGQWSAYLWPLLVVSESRLQVAPVALSRTFGEHTFDYGQNFAGAVVLSLVPALMMFILQRSFGGLSLATGEK</sequence>
<keyword evidence="3" id="KW-1003">Cell membrane</keyword>
<organism evidence="9 10">
    <name type="scientific">Beutenbergia cavernae (strain ATCC BAA-8 / DSM 12333 / CCUG 43141 / JCM 11478 / NBRC 16432 / NCIMB 13614 / HKI 0122)</name>
    <dbReference type="NCBI Taxonomy" id="471853"/>
    <lineage>
        <taxon>Bacteria</taxon>
        <taxon>Bacillati</taxon>
        <taxon>Actinomycetota</taxon>
        <taxon>Actinomycetes</taxon>
        <taxon>Micrococcales</taxon>
        <taxon>Beutenbergiaceae</taxon>
        <taxon>Beutenbergia</taxon>
    </lineage>
</organism>
<evidence type="ECO:0000256" key="6">
    <source>
        <dbReference type="ARBA" id="ARBA00023136"/>
    </source>
</evidence>
<dbReference type="InterPro" id="IPR035906">
    <property type="entry name" value="MetI-like_sf"/>
</dbReference>
<evidence type="ECO:0000313" key="9">
    <source>
        <dbReference type="EMBL" id="ACQ78543.1"/>
    </source>
</evidence>
<keyword evidence="4 7" id="KW-0812">Transmembrane</keyword>
<dbReference type="Pfam" id="PF00528">
    <property type="entry name" value="BPD_transp_1"/>
    <property type="match status" value="1"/>
</dbReference>